<dbReference type="Proteomes" id="UP000466864">
    <property type="component" value="Unassembled WGS sequence"/>
</dbReference>
<feature type="region of interest" description="Disordered" evidence="1">
    <location>
        <begin position="1"/>
        <end position="24"/>
    </location>
</feature>
<dbReference type="RefSeq" id="WP_154458870.1">
    <property type="nucleotide sequence ID" value="NZ_VUMV01000011.1"/>
</dbReference>
<gene>
    <name evidence="2" type="ORF">FYJ60_11705</name>
</gene>
<dbReference type="EMBL" id="VUMV01000011">
    <property type="protein sequence ID" value="MST82965.1"/>
    <property type="molecule type" value="Genomic_DNA"/>
</dbReference>
<proteinExistence type="predicted"/>
<name>A0A7X2PA08_9FIRM</name>
<dbReference type="AlphaFoldDB" id="A0A7X2PA08"/>
<accession>A0A7X2PA08</accession>
<protein>
    <submittedName>
        <fullName evidence="2">Uncharacterized protein</fullName>
    </submittedName>
</protein>
<evidence type="ECO:0000256" key="1">
    <source>
        <dbReference type="SAM" id="MobiDB-lite"/>
    </source>
</evidence>
<comment type="caution">
    <text evidence="2">The sequence shown here is derived from an EMBL/GenBank/DDBJ whole genome shotgun (WGS) entry which is preliminary data.</text>
</comment>
<keyword evidence="3" id="KW-1185">Reference proteome</keyword>
<feature type="compositionally biased region" description="Basic and acidic residues" evidence="1">
    <location>
        <begin position="1"/>
        <end position="18"/>
    </location>
</feature>
<reference evidence="2 3" key="1">
    <citation type="submission" date="2019-08" db="EMBL/GenBank/DDBJ databases">
        <title>In-depth cultivation of the pig gut microbiome towards novel bacterial diversity and tailored functional studies.</title>
        <authorList>
            <person name="Wylensek D."/>
            <person name="Hitch T.C.A."/>
            <person name="Clavel T."/>
        </authorList>
    </citation>
    <scope>NUCLEOTIDE SEQUENCE [LARGE SCALE GENOMIC DNA]</scope>
    <source>
        <strain evidence="2 3">Oil+RF-744-WCA-WT-13</strain>
    </source>
</reference>
<organism evidence="2 3">
    <name type="scientific">Bilifractor porci</name>
    <dbReference type="NCBI Taxonomy" id="2606636"/>
    <lineage>
        <taxon>Bacteria</taxon>
        <taxon>Bacillati</taxon>
        <taxon>Bacillota</taxon>
        <taxon>Clostridia</taxon>
        <taxon>Lachnospirales</taxon>
        <taxon>Lachnospiraceae</taxon>
        <taxon>Bilifractor</taxon>
    </lineage>
</organism>
<evidence type="ECO:0000313" key="2">
    <source>
        <dbReference type="EMBL" id="MST82965.1"/>
    </source>
</evidence>
<sequence>MSRVHSDQKFVNMPKRDSSVTGPSKMVRIHCEGEDYHKAGTLSSWLFMKYDMSYKTYSRKSKNRRAELRKEYMQDTGNRDPRNIALPNDDFDETDAMALLAEIGVPFSPDGTPIGIGWDD</sequence>
<evidence type="ECO:0000313" key="3">
    <source>
        <dbReference type="Proteomes" id="UP000466864"/>
    </source>
</evidence>